<comment type="caution">
    <text evidence="1">The sequence shown here is derived from an EMBL/GenBank/DDBJ whole genome shotgun (WGS) entry which is preliminary data.</text>
</comment>
<keyword evidence="2" id="KW-1185">Reference proteome</keyword>
<sequence>MEIDGSGAGCGRTGVRRKKIEDIICLQASSPLMEKKNPYAIDFVIGHGNGGSKLCDERPELALKSSRDTTSPTVDEAVMLFFSASLTSWKENFQFVSRENWDGNLEFDLSL</sequence>
<dbReference type="Proteomes" id="UP000290289">
    <property type="component" value="Chromosome 5"/>
</dbReference>
<gene>
    <name evidence="1" type="ORF">DVH24_011837</name>
</gene>
<organism evidence="1 2">
    <name type="scientific">Malus domestica</name>
    <name type="common">Apple</name>
    <name type="synonym">Pyrus malus</name>
    <dbReference type="NCBI Taxonomy" id="3750"/>
    <lineage>
        <taxon>Eukaryota</taxon>
        <taxon>Viridiplantae</taxon>
        <taxon>Streptophyta</taxon>
        <taxon>Embryophyta</taxon>
        <taxon>Tracheophyta</taxon>
        <taxon>Spermatophyta</taxon>
        <taxon>Magnoliopsida</taxon>
        <taxon>eudicotyledons</taxon>
        <taxon>Gunneridae</taxon>
        <taxon>Pentapetalae</taxon>
        <taxon>rosids</taxon>
        <taxon>fabids</taxon>
        <taxon>Rosales</taxon>
        <taxon>Rosaceae</taxon>
        <taxon>Amygdaloideae</taxon>
        <taxon>Maleae</taxon>
        <taxon>Malus</taxon>
    </lineage>
</organism>
<accession>A0A498K1B8</accession>
<evidence type="ECO:0000313" key="2">
    <source>
        <dbReference type="Proteomes" id="UP000290289"/>
    </source>
</evidence>
<protein>
    <submittedName>
        <fullName evidence="1">Uncharacterized protein</fullName>
    </submittedName>
</protein>
<name>A0A498K1B8_MALDO</name>
<proteinExistence type="predicted"/>
<dbReference type="EMBL" id="RDQH01000331">
    <property type="protein sequence ID" value="RXH99512.1"/>
    <property type="molecule type" value="Genomic_DNA"/>
</dbReference>
<evidence type="ECO:0000313" key="1">
    <source>
        <dbReference type="EMBL" id="RXH99512.1"/>
    </source>
</evidence>
<reference evidence="1 2" key="1">
    <citation type="submission" date="2018-10" db="EMBL/GenBank/DDBJ databases">
        <title>A high-quality apple genome assembly.</title>
        <authorList>
            <person name="Hu J."/>
        </authorList>
    </citation>
    <scope>NUCLEOTIDE SEQUENCE [LARGE SCALE GENOMIC DNA]</scope>
    <source>
        <strain evidence="2">cv. HFTH1</strain>
        <tissue evidence="1">Young leaf</tissue>
    </source>
</reference>
<dbReference type="AlphaFoldDB" id="A0A498K1B8"/>